<dbReference type="Proteomes" id="UP000013776">
    <property type="component" value="Unassembled WGS sequence"/>
</dbReference>
<evidence type="ECO:0000256" key="5">
    <source>
        <dbReference type="ARBA" id="ARBA00022989"/>
    </source>
</evidence>
<evidence type="ECO:0000256" key="12">
    <source>
        <dbReference type="ARBA" id="ARBA00023288"/>
    </source>
</evidence>
<dbReference type="GO" id="GO:0005741">
    <property type="term" value="C:mitochondrial outer membrane"/>
    <property type="evidence" value="ECO:0007669"/>
    <property type="project" value="UniProtKB-SubCell"/>
</dbReference>
<comment type="pathway">
    <text evidence="13">Lipid metabolism; leukotriene C4 biosynthesis.</text>
</comment>
<evidence type="ECO:0000256" key="2">
    <source>
        <dbReference type="ARBA" id="ARBA00022679"/>
    </source>
</evidence>
<evidence type="ECO:0000256" key="8">
    <source>
        <dbReference type="ARBA" id="ARBA00023128"/>
    </source>
</evidence>
<dbReference type="GO" id="GO:0005635">
    <property type="term" value="C:nuclear envelope"/>
    <property type="evidence" value="ECO:0007669"/>
    <property type="project" value="TreeGrafter"/>
</dbReference>
<dbReference type="GO" id="GO:0004602">
    <property type="term" value="F:glutathione peroxidase activity"/>
    <property type="evidence" value="ECO:0007669"/>
    <property type="project" value="TreeGrafter"/>
</dbReference>
<keyword evidence="5 21" id="KW-1133">Transmembrane helix</keyword>
<dbReference type="VEuPathDB" id="FungiDB:TAPDE_002187"/>
<keyword evidence="9 21" id="KW-0472">Membrane</keyword>
<dbReference type="STRING" id="1097556.R4X9C4"/>
<feature type="transmembrane region" description="Helical" evidence="21">
    <location>
        <begin position="128"/>
        <end position="149"/>
    </location>
</feature>
<evidence type="ECO:0000256" key="17">
    <source>
        <dbReference type="ARBA" id="ARBA00051411"/>
    </source>
</evidence>
<dbReference type="GO" id="GO:0004364">
    <property type="term" value="F:glutathione transferase activity"/>
    <property type="evidence" value="ECO:0007669"/>
    <property type="project" value="TreeGrafter"/>
</dbReference>
<evidence type="ECO:0000313" key="22">
    <source>
        <dbReference type="EMBL" id="CCG82295.1"/>
    </source>
</evidence>
<keyword evidence="7" id="KW-0443">Lipid metabolism</keyword>
<proteinExistence type="predicted"/>
<evidence type="ECO:0000256" key="7">
    <source>
        <dbReference type="ARBA" id="ARBA00023098"/>
    </source>
</evidence>
<protein>
    <recommendedName>
        <fullName evidence="18">Glutathione S-transferase 3, mitochondrial</fullName>
        <ecNumber evidence="15">4.4.1.20</ecNumber>
    </recommendedName>
    <alternativeName>
        <fullName evidence="19">Glutathione peroxidase MGST3</fullName>
    </alternativeName>
    <alternativeName>
        <fullName evidence="20">LTC4 synthase MGST3</fullName>
    </alternativeName>
</protein>
<keyword evidence="6" id="KW-0560">Oxidoreductase</keyword>
<evidence type="ECO:0000256" key="13">
    <source>
        <dbReference type="ARBA" id="ARBA00037884"/>
    </source>
</evidence>
<evidence type="ECO:0000256" key="21">
    <source>
        <dbReference type="SAM" id="Phobius"/>
    </source>
</evidence>
<sequence>MPLLASTLGLTQPEYGYVLAVGVSSALVNVWHGILVSTARKEAKISYPTAYASTEQADKDPVSKRFNCTQRAHGNYLENLPNFLILLGTAGLRYPVYASVAGAIWLAGRVVYALGYSTGDPAQRQKGVFQYIGLLSLLGMSGMTCYKMIVGDF</sequence>
<evidence type="ECO:0000256" key="11">
    <source>
        <dbReference type="ARBA" id="ARBA00023239"/>
    </source>
</evidence>
<comment type="caution">
    <text evidence="22">The sequence shown here is derived from an EMBL/GenBank/DDBJ whole genome shotgun (WGS) entry which is preliminary data.</text>
</comment>
<evidence type="ECO:0000256" key="10">
    <source>
        <dbReference type="ARBA" id="ARBA00023139"/>
    </source>
</evidence>
<evidence type="ECO:0000256" key="4">
    <source>
        <dbReference type="ARBA" id="ARBA00022787"/>
    </source>
</evidence>
<name>R4X9C4_TAPDE</name>
<dbReference type="GO" id="GO:0006629">
    <property type="term" value="P:lipid metabolic process"/>
    <property type="evidence" value="ECO:0007669"/>
    <property type="project" value="UniProtKB-KW"/>
</dbReference>
<evidence type="ECO:0000256" key="19">
    <source>
        <dbReference type="ARBA" id="ARBA00075145"/>
    </source>
</evidence>
<dbReference type="Gene3D" id="1.20.120.550">
    <property type="entry name" value="Membrane associated eicosanoid/glutathione metabolism-like domain"/>
    <property type="match status" value="1"/>
</dbReference>
<dbReference type="FunFam" id="1.20.120.550:FF:000004">
    <property type="entry name" value="Microsomal glutathione S-transferase 3"/>
    <property type="match status" value="1"/>
</dbReference>
<dbReference type="SUPFAM" id="SSF161084">
    <property type="entry name" value="MAPEG domain-like"/>
    <property type="match status" value="1"/>
</dbReference>
<evidence type="ECO:0000256" key="6">
    <source>
        <dbReference type="ARBA" id="ARBA00023002"/>
    </source>
</evidence>
<evidence type="ECO:0000256" key="14">
    <source>
        <dbReference type="ARBA" id="ARBA00037916"/>
    </source>
</evidence>
<feature type="transmembrane region" description="Helical" evidence="21">
    <location>
        <begin position="15"/>
        <end position="36"/>
    </location>
</feature>
<dbReference type="InterPro" id="IPR050997">
    <property type="entry name" value="MAPEG"/>
</dbReference>
<dbReference type="GO" id="GO:0004464">
    <property type="term" value="F:leukotriene-C4 synthase activity"/>
    <property type="evidence" value="ECO:0007669"/>
    <property type="project" value="UniProtKB-EC"/>
</dbReference>
<dbReference type="PANTHER" id="PTHR10250:SF26">
    <property type="entry name" value="GLUTATHIONE S-TRANSFERASE 3, MITOCHONDRIAL"/>
    <property type="match status" value="1"/>
</dbReference>
<dbReference type="EMBL" id="CAHR02000077">
    <property type="protein sequence ID" value="CCG82295.1"/>
    <property type="molecule type" value="Genomic_DNA"/>
</dbReference>
<comment type="catalytic activity">
    <reaction evidence="17">
        <text>15-deoxy-Delta(12,14)-prostaglandin J2 + glutathione = 15-deoxy-Delta(12,14)-prostaglandin J2-S-(R)-glutathione</text>
        <dbReference type="Rhea" id="RHEA:75963"/>
        <dbReference type="ChEBI" id="CHEBI:57925"/>
        <dbReference type="ChEBI" id="CHEBI:85236"/>
        <dbReference type="ChEBI" id="CHEBI:194498"/>
    </reaction>
    <physiologicalReaction direction="left-to-right" evidence="17">
        <dbReference type="Rhea" id="RHEA:75964"/>
    </physiologicalReaction>
</comment>
<comment type="pathway">
    <text evidence="14">Lipid metabolism; arachidonate metabolism.</text>
</comment>
<evidence type="ECO:0000256" key="15">
    <source>
        <dbReference type="ARBA" id="ARBA00039056"/>
    </source>
</evidence>
<keyword evidence="10" id="KW-0564">Palmitate</keyword>
<dbReference type="Pfam" id="PF01124">
    <property type="entry name" value="MAPEG"/>
    <property type="match status" value="1"/>
</dbReference>
<evidence type="ECO:0000256" key="3">
    <source>
        <dbReference type="ARBA" id="ARBA00022692"/>
    </source>
</evidence>
<comment type="catalytic activity">
    <reaction evidence="16">
        <text>leukotriene C4 = leukotriene A4 + glutathione</text>
        <dbReference type="Rhea" id="RHEA:17617"/>
        <dbReference type="ChEBI" id="CHEBI:57463"/>
        <dbReference type="ChEBI" id="CHEBI:57925"/>
        <dbReference type="ChEBI" id="CHEBI:57973"/>
        <dbReference type="EC" id="4.4.1.20"/>
    </reaction>
    <physiologicalReaction direction="right-to-left" evidence="16">
        <dbReference type="Rhea" id="RHEA:17619"/>
    </physiologicalReaction>
</comment>
<keyword evidence="12" id="KW-0449">Lipoprotein</keyword>
<evidence type="ECO:0000256" key="1">
    <source>
        <dbReference type="ARBA" id="ARBA00004374"/>
    </source>
</evidence>
<accession>R4X9C4</accession>
<dbReference type="OrthoDB" id="410651at2759"/>
<dbReference type="PANTHER" id="PTHR10250">
    <property type="entry name" value="MICROSOMAL GLUTATHIONE S-TRANSFERASE"/>
    <property type="match status" value="1"/>
</dbReference>
<keyword evidence="3 21" id="KW-0812">Transmembrane</keyword>
<keyword evidence="11" id="KW-0456">Lyase</keyword>
<keyword evidence="4" id="KW-1000">Mitochondrion outer membrane</keyword>
<dbReference type="AlphaFoldDB" id="R4X9C4"/>
<keyword evidence="23" id="KW-1185">Reference proteome</keyword>
<keyword evidence="2" id="KW-0808">Transferase</keyword>
<evidence type="ECO:0000256" key="20">
    <source>
        <dbReference type="ARBA" id="ARBA00076908"/>
    </source>
</evidence>
<evidence type="ECO:0000256" key="18">
    <source>
        <dbReference type="ARBA" id="ARBA00069748"/>
    </source>
</evidence>
<organism evidence="22 23">
    <name type="scientific">Taphrina deformans (strain PYCC 5710 / ATCC 11124 / CBS 356.35 / IMI 108563 / JCM 9778 / NBRC 8474)</name>
    <name type="common">Peach leaf curl fungus</name>
    <name type="synonym">Lalaria deformans</name>
    <dbReference type="NCBI Taxonomy" id="1097556"/>
    <lineage>
        <taxon>Eukaryota</taxon>
        <taxon>Fungi</taxon>
        <taxon>Dikarya</taxon>
        <taxon>Ascomycota</taxon>
        <taxon>Taphrinomycotina</taxon>
        <taxon>Taphrinomycetes</taxon>
        <taxon>Taphrinales</taxon>
        <taxon>Taphrinaceae</taxon>
        <taxon>Taphrina</taxon>
    </lineage>
</organism>
<feature type="transmembrane region" description="Helical" evidence="21">
    <location>
        <begin position="94"/>
        <end position="116"/>
    </location>
</feature>
<evidence type="ECO:0000313" key="23">
    <source>
        <dbReference type="Proteomes" id="UP000013776"/>
    </source>
</evidence>
<evidence type="ECO:0000256" key="9">
    <source>
        <dbReference type="ARBA" id="ARBA00023136"/>
    </source>
</evidence>
<gene>
    <name evidence="22" type="ORF">TAPDE_002187</name>
</gene>
<dbReference type="EC" id="4.4.1.20" evidence="15"/>
<keyword evidence="8" id="KW-0496">Mitochondrion</keyword>
<reference evidence="22 23" key="1">
    <citation type="journal article" date="2013" name="MBio">
        <title>Genome sequencing of the plant pathogen Taphrina deformans, the causal agent of peach leaf curl.</title>
        <authorList>
            <person name="Cisse O.H."/>
            <person name="Almeida J.M.G.C.F."/>
            <person name="Fonseca A."/>
            <person name="Kumar A.A."/>
            <person name="Salojaervi J."/>
            <person name="Overmyer K."/>
            <person name="Hauser P.M."/>
            <person name="Pagni M."/>
        </authorList>
    </citation>
    <scope>NUCLEOTIDE SEQUENCE [LARGE SCALE GENOMIC DNA]</scope>
    <source>
        <strain evidence="23">PYCC 5710 / ATCC 11124 / CBS 356.35 / IMI 108563 / JCM 9778 / NBRC 8474</strain>
    </source>
</reference>
<evidence type="ECO:0000256" key="16">
    <source>
        <dbReference type="ARBA" id="ARBA00049298"/>
    </source>
</evidence>
<dbReference type="InterPro" id="IPR001129">
    <property type="entry name" value="Membr-assoc_MAPEG"/>
</dbReference>
<comment type="subcellular location">
    <subcellularLocation>
        <location evidence="1">Mitochondrion outer membrane</location>
        <topology evidence="1">Multi-pass membrane protein</topology>
    </subcellularLocation>
</comment>
<dbReference type="GO" id="GO:0005783">
    <property type="term" value="C:endoplasmic reticulum"/>
    <property type="evidence" value="ECO:0007669"/>
    <property type="project" value="TreeGrafter"/>
</dbReference>
<dbReference type="InterPro" id="IPR023352">
    <property type="entry name" value="MAPEG-like_dom_sf"/>
</dbReference>
<dbReference type="eggNOG" id="ENOG502S4E5">
    <property type="taxonomic scope" value="Eukaryota"/>
</dbReference>